<proteinExistence type="predicted"/>
<evidence type="ECO:0000313" key="4">
    <source>
        <dbReference type="Proteomes" id="UP000320762"/>
    </source>
</evidence>
<dbReference type="EMBL" id="VDMD01000006">
    <property type="protein sequence ID" value="TRM64918.1"/>
    <property type="molecule type" value="Genomic_DNA"/>
</dbReference>
<dbReference type="STRING" id="97359.A0A550CJF9"/>
<dbReference type="AlphaFoldDB" id="A0A550CJF9"/>
<gene>
    <name evidence="3" type="ORF">BD626DRAFT_547239</name>
</gene>
<dbReference type="InterPro" id="IPR041457">
    <property type="entry name" value="CxC2_KDZ-assoc"/>
</dbReference>
<evidence type="ECO:0000256" key="1">
    <source>
        <dbReference type="SAM" id="MobiDB-lite"/>
    </source>
</evidence>
<feature type="region of interest" description="Disordered" evidence="1">
    <location>
        <begin position="1"/>
        <end position="20"/>
    </location>
</feature>
<sequence>MASGKAGRRPKDLGFSHDFDLRNNSTAAKHLSFSLSSDGRRLASDADTLRVPAPKKRRANDIDAPHSAWKPMESTQEPDIAFEYPSLADFDTPEEGADAGSGGKWKRQANPMDTWREQSQQAFLEEFMWGDGLRASPADPCCMTCSKAHVPFHSAQPGGNSIPGGARRESPRLPESYLLCCWECGDFTECLTCCLERHRCMPLHTIESWTGSYWTRVSLASLGLVYQLGHGGRNCVRPEPLVRTMTVLDQRINSVRVLFCGCRLGPAADHTIQLLRNRWYPATSIDPETCATFAALDWFRLAAVHANVNAHNHIKVLETNTDALGLHAVPDREKSLGRMARQYAFLLRMKRCGRGNAATGIAGTAHGEAAVRCWACPRPGVNLPVGWEALPEREKYRFQTILAVDANFRLKNRIRKNEHSGPALGEGLGYFVDTAPYKEHVAKYVSETDISSCIAFAALAEKDTKITKGLRVSGVGGVICARHEVVQPHGFADLQKGERYCNVDYVLCSVLRQLGSPMTTCSYDIGCQYMVNFRERVKKLPTHLQPDPLVDITFGLPVWHGGIHEELCRSVHSLKYHQVGRTDGEGIERIWSMFNPFAWATKEMGEGSRHDWLEEKGDRCNFAKNVGVVTTLARRLVIAIDERAVQIEAFKRVNNNVEPGEVKKWKADVRRWESNRSGSSPFTMPVSSNMTEAQVRQMLDAEEMQEIKDGRAGVHTTSQTAFISAGLQLEVAQRRIMADIQGPAVIPMNLEGIINNRRRTLLAKKEKFDELSKVHMPGAQAYIEEKEGEDVRAVDVEHQTIYLPSDFPSNVRRMICAEGLPEKELKLPIAGAHDLMNGLQRKLHAKQYHIEWRNKHVTGQKKSTRARALLETLQGKIELDAVAYRHTRAAILALRGVAEDDQFPPLLPSDLRLEGEEAEPDAAALAQLSRAGSSTRPRHIHVSTGKHQMSWLWTSNGAPSEDDNDVLKTVRCLWAKALARKDRWDEEVIMLQEDMRRCLRSLESEASVWRRRAEIDIGRGDAYSSGTRAYALKHAQQWMDLRDRFLADWNKPIGRSKRLIFEGQRTREMLRLKDDDDDVDASISAAGAVEAV</sequence>
<feature type="compositionally biased region" description="Basic and acidic residues" evidence="1">
    <location>
        <begin position="38"/>
        <end position="48"/>
    </location>
</feature>
<organism evidence="3 4">
    <name type="scientific">Schizophyllum amplum</name>
    <dbReference type="NCBI Taxonomy" id="97359"/>
    <lineage>
        <taxon>Eukaryota</taxon>
        <taxon>Fungi</taxon>
        <taxon>Dikarya</taxon>
        <taxon>Basidiomycota</taxon>
        <taxon>Agaricomycotina</taxon>
        <taxon>Agaricomycetes</taxon>
        <taxon>Agaricomycetidae</taxon>
        <taxon>Agaricales</taxon>
        <taxon>Schizophyllaceae</taxon>
        <taxon>Schizophyllum</taxon>
    </lineage>
</organism>
<dbReference type="PANTHER" id="PTHR33096">
    <property type="entry name" value="CXC2 DOMAIN-CONTAINING PROTEIN"/>
    <property type="match status" value="1"/>
</dbReference>
<dbReference type="InterPro" id="IPR040521">
    <property type="entry name" value="KDZ"/>
</dbReference>
<dbReference type="Proteomes" id="UP000320762">
    <property type="component" value="Unassembled WGS sequence"/>
</dbReference>
<feature type="region of interest" description="Disordered" evidence="1">
    <location>
        <begin position="33"/>
        <end position="76"/>
    </location>
</feature>
<keyword evidence="4" id="KW-1185">Reference proteome</keyword>
<dbReference type="PANTHER" id="PTHR33096:SF1">
    <property type="entry name" value="CXC1-LIKE CYSTEINE CLUSTER ASSOCIATED WITH KDZ TRANSPOSASES DOMAIN-CONTAINING PROTEIN"/>
    <property type="match status" value="1"/>
</dbReference>
<feature type="compositionally biased region" description="Basic and acidic residues" evidence="1">
    <location>
        <begin position="9"/>
        <end position="20"/>
    </location>
</feature>
<reference evidence="3 4" key="1">
    <citation type="journal article" date="2019" name="New Phytol.">
        <title>Comparative genomics reveals unique wood-decay strategies and fruiting body development in the Schizophyllaceae.</title>
        <authorList>
            <person name="Almasi E."/>
            <person name="Sahu N."/>
            <person name="Krizsan K."/>
            <person name="Balint B."/>
            <person name="Kovacs G.M."/>
            <person name="Kiss B."/>
            <person name="Cseklye J."/>
            <person name="Drula E."/>
            <person name="Henrissat B."/>
            <person name="Nagy I."/>
            <person name="Chovatia M."/>
            <person name="Adam C."/>
            <person name="LaButti K."/>
            <person name="Lipzen A."/>
            <person name="Riley R."/>
            <person name="Grigoriev I.V."/>
            <person name="Nagy L.G."/>
        </authorList>
    </citation>
    <scope>NUCLEOTIDE SEQUENCE [LARGE SCALE GENOMIC DNA]</scope>
    <source>
        <strain evidence="3 4">NL-1724</strain>
    </source>
</reference>
<accession>A0A550CJF9</accession>
<evidence type="ECO:0000313" key="3">
    <source>
        <dbReference type="EMBL" id="TRM64918.1"/>
    </source>
</evidence>
<dbReference type="OrthoDB" id="3214502at2759"/>
<dbReference type="Pfam" id="PF18758">
    <property type="entry name" value="KDZ"/>
    <property type="match status" value="1"/>
</dbReference>
<evidence type="ECO:0000259" key="2">
    <source>
        <dbReference type="Pfam" id="PF18803"/>
    </source>
</evidence>
<dbReference type="Pfam" id="PF18803">
    <property type="entry name" value="CxC2"/>
    <property type="match status" value="1"/>
</dbReference>
<name>A0A550CJF9_9AGAR</name>
<feature type="domain" description="CxC2-like cysteine cluster KDZ transposase-associated" evidence="2">
    <location>
        <begin position="219"/>
        <end position="325"/>
    </location>
</feature>
<protein>
    <recommendedName>
        <fullName evidence="2">CxC2-like cysteine cluster KDZ transposase-associated domain-containing protein</fullName>
    </recommendedName>
</protein>
<comment type="caution">
    <text evidence="3">The sequence shown here is derived from an EMBL/GenBank/DDBJ whole genome shotgun (WGS) entry which is preliminary data.</text>
</comment>